<dbReference type="Proteomes" id="UP000310158">
    <property type="component" value="Unassembled WGS sequence"/>
</dbReference>
<accession>A0A4S4LMX1</accession>
<dbReference type="Gene3D" id="3.80.10.10">
    <property type="entry name" value="Ribonuclease Inhibitor"/>
    <property type="match status" value="1"/>
</dbReference>
<proteinExistence type="predicted"/>
<dbReference type="OrthoDB" id="3226575at2759"/>
<reference evidence="1 2" key="1">
    <citation type="submission" date="2019-02" db="EMBL/GenBank/DDBJ databases">
        <title>Genome sequencing of the rare red list fungi Bondarzewia mesenterica.</title>
        <authorList>
            <person name="Buettner E."/>
            <person name="Kellner H."/>
        </authorList>
    </citation>
    <scope>NUCLEOTIDE SEQUENCE [LARGE SCALE GENOMIC DNA]</scope>
    <source>
        <strain evidence="1 2">DSM 108281</strain>
    </source>
</reference>
<evidence type="ECO:0000313" key="2">
    <source>
        <dbReference type="Proteomes" id="UP000310158"/>
    </source>
</evidence>
<dbReference type="AlphaFoldDB" id="A0A4S4LMX1"/>
<sequence>MATPHSQPSIALSVLLFQYPLTEQQWTITRIKEYLAHLPEPTRHGAEQRRESYRRELAKLRFLNNTIKQNFDELGTVPHLAQPGRALLENLWNKIWFSNQAPFERFLARFQTFFDRAKTSIDLRLGESNQYMKTRNPNLKLTGAQMGRLMDVIVTKADRIRELILVVETWHPALIALDRLHKSILRPLCLQHLEIHRFGRPYVSMGQDFRPEDFREAMAICGGHAPALRHICLNGIHADWDRTPAVNLTCLDLRRIPMNLAPTFDRFRQVLRDSPNLQKLILDGCGPKPPAGDLSRIDLSPILLPNLTTFVISGFSSHFSLFVLAQFHAPNVKDLTMSALAQEDYSEFIQALIGRFPSVEILRATACI</sequence>
<dbReference type="SUPFAM" id="SSF52047">
    <property type="entry name" value="RNI-like"/>
    <property type="match status" value="1"/>
</dbReference>
<dbReference type="EMBL" id="SGPL01000416">
    <property type="protein sequence ID" value="THH12801.1"/>
    <property type="molecule type" value="Genomic_DNA"/>
</dbReference>
<dbReference type="InterPro" id="IPR032675">
    <property type="entry name" value="LRR_dom_sf"/>
</dbReference>
<comment type="caution">
    <text evidence="1">The sequence shown here is derived from an EMBL/GenBank/DDBJ whole genome shotgun (WGS) entry which is preliminary data.</text>
</comment>
<organism evidence="1 2">
    <name type="scientific">Bondarzewia mesenterica</name>
    <dbReference type="NCBI Taxonomy" id="1095465"/>
    <lineage>
        <taxon>Eukaryota</taxon>
        <taxon>Fungi</taxon>
        <taxon>Dikarya</taxon>
        <taxon>Basidiomycota</taxon>
        <taxon>Agaricomycotina</taxon>
        <taxon>Agaricomycetes</taxon>
        <taxon>Russulales</taxon>
        <taxon>Bondarzewiaceae</taxon>
        <taxon>Bondarzewia</taxon>
    </lineage>
</organism>
<name>A0A4S4LMX1_9AGAM</name>
<evidence type="ECO:0008006" key="3">
    <source>
        <dbReference type="Google" id="ProtNLM"/>
    </source>
</evidence>
<evidence type="ECO:0000313" key="1">
    <source>
        <dbReference type="EMBL" id="THH12801.1"/>
    </source>
</evidence>
<keyword evidence="2" id="KW-1185">Reference proteome</keyword>
<gene>
    <name evidence="1" type="ORF">EW146_g7357</name>
</gene>
<protein>
    <recommendedName>
        <fullName evidence="3">F-box domain-containing protein</fullName>
    </recommendedName>
</protein>